<comment type="similarity">
    <text evidence="2">Belongs to the phospholipase D family.</text>
</comment>
<dbReference type="CDD" id="cd09173">
    <property type="entry name" value="PLDc_Nuc_like_unchar1_2"/>
    <property type="match status" value="1"/>
</dbReference>
<evidence type="ECO:0000256" key="3">
    <source>
        <dbReference type="ARBA" id="ARBA00012027"/>
    </source>
</evidence>
<dbReference type="InterPro" id="IPR025202">
    <property type="entry name" value="PLD-like_dom"/>
</dbReference>
<dbReference type="CDD" id="cd09116">
    <property type="entry name" value="PLDc_Nuc_like"/>
    <property type="match status" value="1"/>
</dbReference>
<dbReference type="PROSITE" id="PS50035">
    <property type="entry name" value="PLD"/>
    <property type="match status" value="2"/>
</dbReference>
<dbReference type="SUPFAM" id="SSF56024">
    <property type="entry name" value="Phospholipase D/nuclease"/>
    <property type="match status" value="2"/>
</dbReference>
<accession>A0A6B3N0A6</accession>
<gene>
    <name evidence="8" type="ORF">F6J89_05630</name>
</gene>
<dbReference type="GO" id="GO:0016042">
    <property type="term" value="P:lipid catabolic process"/>
    <property type="evidence" value="ECO:0007669"/>
    <property type="project" value="UniProtKB-KW"/>
</dbReference>
<comment type="caution">
    <text evidence="8">The sequence shown here is derived from an EMBL/GenBank/DDBJ whole genome shotgun (WGS) entry which is preliminary data.</text>
</comment>
<evidence type="ECO:0000313" key="8">
    <source>
        <dbReference type="EMBL" id="NER27116.1"/>
    </source>
</evidence>
<evidence type="ECO:0000256" key="1">
    <source>
        <dbReference type="ARBA" id="ARBA00000798"/>
    </source>
</evidence>
<evidence type="ECO:0000256" key="4">
    <source>
        <dbReference type="ARBA" id="ARBA00022801"/>
    </source>
</evidence>
<evidence type="ECO:0000256" key="2">
    <source>
        <dbReference type="ARBA" id="ARBA00008664"/>
    </source>
</evidence>
<keyword evidence="4" id="KW-0378">Hydrolase</keyword>
<feature type="domain" description="PLD phosphodiesterase" evidence="7">
    <location>
        <begin position="375"/>
        <end position="402"/>
    </location>
</feature>
<evidence type="ECO:0000256" key="6">
    <source>
        <dbReference type="ARBA" id="ARBA00023098"/>
    </source>
</evidence>
<keyword evidence="6" id="KW-0443">Lipid metabolism</keyword>
<feature type="domain" description="PLD phosphodiesterase" evidence="7">
    <location>
        <begin position="171"/>
        <end position="198"/>
    </location>
</feature>
<evidence type="ECO:0000259" key="7">
    <source>
        <dbReference type="PROSITE" id="PS50035"/>
    </source>
</evidence>
<dbReference type="InterPro" id="IPR001736">
    <property type="entry name" value="PLipase_D/transphosphatidylase"/>
</dbReference>
<dbReference type="GO" id="GO:0016891">
    <property type="term" value="F:RNA endonuclease activity producing 5'-phosphomonoesters, hydrolytic mechanism"/>
    <property type="evidence" value="ECO:0007669"/>
    <property type="project" value="TreeGrafter"/>
</dbReference>
<sequence length="454" mass="50466">MLLGLLACQKIESQVYRPKPLPQDPLVQVYFNRSLATEYKEPYRQLTRSGDDLEKLIVEAITSAQSTVDLAIQELRLPKIAQALVERHRAGVKVRVILENNYSRPWSDLSATEVAKLKPRERQRYHEALKLIDSNGNTQLSQDEINQADALVILRNAKVPIIDDTADGSKGSGLMHHKFLVIDGHLSIITSANFTTSGIHGDLKTAESRGNANNLLKIDSSDLAKLLLKEFNFMWGDGPSGKADSKFGINKPRRQVQQFQLGNTSISVHFSPTSATKPWSQSSNGLIGKTLTKATKSIDLALFVFSEQRLANILERSHQQGIEIRALIDSSFAYRNYSEALDLMGIALSKKCQYEQGNRPWQNPITTIGVPQLPKGDLLHHKFAIIDGQTVITGSQNWSWAANTNNDETVLVIDNPTVAAHFQREFENLYAKVVLGIPIALGKKIKAQQQTCPP</sequence>
<dbReference type="SMART" id="SM00155">
    <property type="entry name" value="PLDc"/>
    <property type="match status" value="2"/>
</dbReference>
<organism evidence="8">
    <name type="scientific">Symploca sp. SIO1C4</name>
    <dbReference type="NCBI Taxonomy" id="2607765"/>
    <lineage>
        <taxon>Bacteria</taxon>
        <taxon>Bacillati</taxon>
        <taxon>Cyanobacteriota</taxon>
        <taxon>Cyanophyceae</taxon>
        <taxon>Coleofasciculales</taxon>
        <taxon>Coleofasciculaceae</taxon>
        <taxon>Symploca</taxon>
    </lineage>
</organism>
<comment type="catalytic activity">
    <reaction evidence="1">
        <text>a 1,2-diacyl-sn-glycero-3-phosphocholine + H2O = a 1,2-diacyl-sn-glycero-3-phosphate + choline + H(+)</text>
        <dbReference type="Rhea" id="RHEA:14445"/>
        <dbReference type="ChEBI" id="CHEBI:15354"/>
        <dbReference type="ChEBI" id="CHEBI:15377"/>
        <dbReference type="ChEBI" id="CHEBI:15378"/>
        <dbReference type="ChEBI" id="CHEBI:57643"/>
        <dbReference type="ChEBI" id="CHEBI:58608"/>
        <dbReference type="EC" id="3.1.4.4"/>
    </reaction>
</comment>
<dbReference type="GO" id="GO:0006793">
    <property type="term" value="P:phosphorus metabolic process"/>
    <property type="evidence" value="ECO:0007669"/>
    <property type="project" value="UniProtKB-ARBA"/>
</dbReference>
<dbReference type="AlphaFoldDB" id="A0A6B3N0A6"/>
<evidence type="ECO:0000256" key="5">
    <source>
        <dbReference type="ARBA" id="ARBA00022963"/>
    </source>
</evidence>
<dbReference type="EMBL" id="JAAHFQ010000074">
    <property type="protein sequence ID" value="NER27116.1"/>
    <property type="molecule type" value="Genomic_DNA"/>
</dbReference>
<dbReference type="EC" id="3.1.4.4" evidence="3"/>
<protein>
    <recommendedName>
        <fullName evidence="3">phospholipase D</fullName>
        <ecNumber evidence="3">3.1.4.4</ecNumber>
    </recommendedName>
</protein>
<dbReference type="PANTHER" id="PTHR43856:SF1">
    <property type="entry name" value="MITOCHONDRIAL CARDIOLIPIN HYDROLASE"/>
    <property type="match status" value="1"/>
</dbReference>
<name>A0A6B3N0A6_9CYAN</name>
<proteinExistence type="inferred from homology"/>
<reference evidence="8" key="1">
    <citation type="submission" date="2019-11" db="EMBL/GenBank/DDBJ databases">
        <title>Genomic insights into an expanded diversity of filamentous marine cyanobacteria reveals the extraordinary biosynthetic potential of Moorea and Okeania.</title>
        <authorList>
            <person name="Ferreira Leao T."/>
            <person name="Wang M."/>
            <person name="Moss N."/>
            <person name="Da Silva R."/>
            <person name="Sanders J."/>
            <person name="Nurk S."/>
            <person name="Gurevich A."/>
            <person name="Humphrey G."/>
            <person name="Reher R."/>
            <person name="Zhu Q."/>
            <person name="Belda-Ferre P."/>
            <person name="Glukhov E."/>
            <person name="Rex R."/>
            <person name="Dorrestein P.C."/>
            <person name="Knight R."/>
            <person name="Pevzner P."/>
            <person name="Gerwick W.H."/>
            <person name="Gerwick L."/>
        </authorList>
    </citation>
    <scope>NUCLEOTIDE SEQUENCE</scope>
    <source>
        <strain evidence="8">SIO1C4</strain>
    </source>
</reference>
<dbReference type="GO" id="GO:0004630">
    <property type="term" value="F:phospholipase D activity"/>
    <property type="evidence" value="ECO:0007669"/>
    <property type="project" value="UniProtKB-EC"/>
</dbReference>
<dbReference type="PANTHER" id="PTHR43856">
    <property type="entry name" value="CARDIOLIPIN HYDROLASE"/>
    <property type="match status" value="1"/>
</dbReference>
<dbReference type="Pfam" id="PF13091">
    <property type="entry name" value="PLDc_2"/>
    <property type="match status" value="2"/>
</dbReference>
<keyword evidence="5" id="KW-0442">Lipid degradation</keyword>
<dbReference type="Gene3D" id="3.30.870.10">
    <property type="entry name" value="Endonuclease Chain A"/>
    <property type="match status" value="2"/>
</dbReference>
<dbReference type="InterPro" id="IPR051406">
    <property type="entry name" value="PLD_domain"/>
</dbReference>